<feature type="domain" description="HTH iclR-type" evidence="4">
    <location>
        <begin position="10"/>
        <end position="75"/>
    </location>
</feature>
<dbReference type="Pfam" id="PF01614">
    <property type="entry name" value="IclR_C"/>
    <property type="match status" value="1"/>
</dbReference>
<dbReference type="SUPFAM" id="SSF55781">
    <property type="entry name" value="GAF domain-like"/>
    <property type="match status" value="1"/>
</dbReference>
<evidence type="ECO:0000313" key="7">
    <source>
        <dbReference type="Proteomes" id="UP001317779"/>
    </source>
</evidence>
<evidence type="ECO:0000256" key="2">
    <source>
        <dbReference type="ARBA" id="ARBA00023125"/>
    </source>
</evidence>
<dbReference type="SMART" id="SM00346">
    <property type="entry name" value="HTH_ICLR"/>
    <property type="match status" value="1"/>
</dbReference>
<dbReference type="PANTHER" id="PTHR30136:SF34">
    <property type="entry name" value="TRANSCRIPTIONAL REGULATOR"/>
    <property type="match status" value="1"/>
</dbReference>
<dbReference type="NCBIfam" id="TIGR02431">
    <property type="entry name" value="pcaR_pcaU"/>
    <property type="match status" value="1"/>
</dbReference>
<dbReference type="InterPro" id="IPR036388">
    <property type="entry name" value="WH-like_DNA-bd_sf"/>
</dbReference>
<dbReference type="Gene3D" id="3.30.450.40">
    <property type="match status" value="1"/>
</dbReference>
<proteinExistence type="predicted"/>
<dbReference type="InterPro" id="IPR005471">
    <property type="entry name" value="Tscrpt_reg_IclR_N"/>
</dbReference>
<evidence type="ECO:0000259" key="5">
    <source>
        <dbReference type="PROSITE" id="PS51078"/>
    </source>
</evidence>
<evidence type="ECO:0000313" key="6">
    <source>
        <dbReference type="EMBL" id="BDV32148.1"/>
    </source>
</evidence>
<dbReference type="PROSITE" id="PS51077">
    <property type="entry name" value="HTH_ICLR"/>
    <property type="match status" value="1"/>
</dbReference>
<dbReference type="Proteomes" id="UP001317779">
    <property type="component" value="Chromosome"/>
</dbReference>
<evidence type="ECO:0000259" key="4">
    <source>
        <dbReference type="PROSITE" id="PS51077"/>
    </source>
</evidence>
<organism evidence="6 7">
    <name type="scientific">Microbacterium terricola</name>
    <dbReference type="NCBI Taxonomy" id="344163"/>
    <lineage>
        <taxon>Bacteria</taxon>
        <taxon>Bacillati</taxon>
        <taxon>Actinomycetota</taxon>
        <taxon>Actinomycetes</taxon>
        <taxon>Micrococcales</taxon>
        <taxon>Microbacteriaceae</taxon>
        <taxon>Microbacterium</taxon>
    </lineage>
</organism>
<keyword evidence="1" id="KW-0805">Transcription regulation</keyword>
<dbReference type="SUPFAM" id="SSF46785">
    <property type="entry name" value="Winged helix' DNA-binding domain"/>
    <property type="match status" value="1"/>
</dbReference>
<dbReference type="InterPro" id="IPR012794">
    <property type="entry name" value="PcaR_PcaU"/>
</dbReference>
<dbReference type="InterPro" id="IPR050707">
    <property type="entry name" value="HTH_MetabolicPath_Reg"/>
</dbReference>
<accession>A0ABM8E2F1</accession>
<protein>
    <submittedName>
        <fullName evidence="6">Transcriptional regulator</fullName>
    </submittedName>
</protein>
<gene>
    <name evidence="6" type="ORF">Microterr_28080</name>
</gene>
<dbReference type="RefSeq" id="WP_263797205.1">
    <property type="nucleotide sequence ID" value="NZ_AP027141.1"/>
</dbReference>
<evidence type="ECO:0000256" key="1">
    <source>
        <dbReference type="ARBA" id="ARBA00023015"/>
    </source>
</evidence>
<dbReference type="Pfam" id="PF09339">
    <property type="entry name" value="HTH_IclR"/>
    <property type="match status" value="1"/>
</dbReference>
<feature type="domain" description="IclR-ED" evidence="5">
    <location>
        <begin position="76"/>
        <end position="260"/>
    </location>
</feature>
<dbReference type="Gene3D" id="1.10.10.10">
    <property type="entry name" value="Winged helix-like DNA-binding domain superfamily/Winged helix DNA-binding domain"/>
    <property type="match status" value="1"/>
</dbReference>
<dbReference type="PROSITE" id="PS51078">
    <property type="entry name" value="ICLR_ED"/>
    <property type="match status" value="1"/>
</dbReference>
<keyword evidence="3" id="KW-0804">Transcription</keyword>
<evidence type="ECO:0000256" key="3">
    <source>
        <dbReference type="ARBA" id="ARBA00023163"/>
    </source>
</evidence>
<dbReference type="PANTHER" id="PTHR30136">
    <property type="entry name" value="HELIX-TURN-HELIX TRANSCRIPTIONAL REGULATOR, ICLR FAMILY"/>
    <property type="match status" value="1"/>
</dbReference>
<sequence length="261" mass="27751">MSIEPSADFVQSLARGLAVIRAFDADNAELSLSDVARRAELPRAAARRFLRTLETLGYVRPSAGAGATVRFSLTPKVLELGFSYLSALSLPEVVQPHLERLSREVDESVSAAVLDGGDIVYIARVPTRRIMSVRITIGTRFPAYATSMGRVLLAALPEAARAQALADSALEHLTGRTMTDPAALAAELERVRAQGWSLVDGELEPGLRSVAVPVHGRDGAVVAAVNVSTSATRDTVEHLTDGHLPKLRAAASAIDGELRLV</sequence>
<name>A0ABM8E2F1_9MICO</name>
<dbReference type="InterPro" id="IPR029016">
    <property type="entry name" value="GAF-like_dom_sf"/>
</dbReference>
<dbReference type="InterPro" id="IPR014757">
    <property type="entry name" value="Tscrpt_reg_IclR_C"/>
</dbReference>
<reference evidence="6 7" key="1">
    <citation type="submission" date="2022-12" db="EMBL/GenBank/DDBJ databases">
        <title>Microbacterium terricola strain KV-448 chromosome, complete genome.</title>
        <authorList>
            <person name="Oshima T."/>
            <person name="Moriya T."/>
            <person name="Bessho Y."/>
        </authorList>
    </citation>
    <scope>NUCLEOTIDE SEQUENCE [LARGE SCALE GENOMIC DNA]</scope>
    <source>
        <strain evidence="6 7">KV-448</strain>
    </source>
</reference>
<keyword evidence="7" id="KW-1185">Reference proteome</keyword>
<dbReference type="InterPro" id="IPR036390">
    <property type="entry name" value="WH_DNA-bd_sf"/>
</dbReference>
<dbReference type="EMBL" id="AP027141">
    <property type="protein sequence ID" value="BDV32148.1"/>
    <property type="molecule type" value="Genomic_DNA"/>
</dbReference>
<keyword evidence="2" id="KW-0238">DNA-binding</keyword>